<gene>
    <name evidence="1" type="ORF">LEP1GSC050_1940</name>
</gene>
<sequence>MCTSVFLSAKFGISLGIPPFFNRKTKDRTLMSGVSTL</sequence>
<comment type="caution">
    <text evidence="1">The sequence shown here is derived from an EMBL/GenBank/DDBJ whole genome shotgun (WGS) entry which is preliminary data.</text>
</comment>
<organism evidence="1 2">
    <name type="scientific">Leptospira broomii serovar Hurstbridge str. 5399</name>
    <dbReference type="NCBI Taxonomy" id="1049789"/>
    <lineage>
        <taxon>Bacteria</taxon>
        <taxon>Pseudomonadati</taxon>
        <taxon>Spirochaetota</taxon>
        <taxon>Spirochaetia</taxon>
        <taxon>Leptospirales</taxon>
        <taxon>Leptospiraceae</taxon>
        <taxon>Leptospira</taxon>
    </lineage>
</organism>
<reference evidence="1" key="1">
    <citation type="submission" date="2013-05" db="EMBL/GenBank/DDBJ databases">
        <authorList>
            <person name="Harkins D.M."/>
            <person name="Durkin A.S."/>
            <person name="Brinkac L.M."/>
            <person name="Haft D.H."/>
            <person name="Selengut J.D."/>
            <person name="Sanka R."/>
            <person name="DePew J."/>
            <person name="Purushe J."/>
            <person name="Hartskeerl R.A."/>
            <person name="Ahmed A."/>
            <person name="van der Linden H."/>
            <person name="Goris M.G.A."/>
            <person name="Vinetz J.M."/>
            <person name="Sutton G.G."/>
            <person name="Nierman W.C."/>
            <person name="Fouts D.E."/>
        </authorList>
    </citation>
    <scope>NUCLEOTIDE SEQUENCE [LARGE SCALE GENOMIC DNA]</scope>
    <source>
        <strain evidence="1">5399</strain>
    </source>
</reference>
<dbReference type="Proteomes" id="UP000015454">
    <property type="component" value="Unassembled WGS sequence"/>
</dbReference>
<evidence type="ECO:0000313" key="1">
    <source>
        <dbReference type="EMBL" id="EQA43902.1"/>
    </source>
</evidence>
<evidence type="ECO:0000313" key="2">
    <source>
        <dbReference type="Proteomes" id="UP000015454"/>
    </source>
</evidence>
<protein>
    <submittedName>
        <fullName evidence="1">Uncharacterized protein</fullName>
    </submittedName>
</protein>
<dbReference type="AlphaFoldDB" id="T0F8R8"/>
<name>T0F8R8_9LEPT</name>
<keyword evidence="2" id="KW-1185">Reference proteome</keyword>
<dbReference type="STRING" id="1049789.LEP1GSC050_1940"/>
<proteinExistence type="predicted"/>
<accession>T0F8R8</accession>
<dbReference type="EMBL" id="AHMO02000008">
    <property type="protein sequence ID" value="EQA43902.1"/>
    <property type="molecule type" value="Genomic_DNA"/>
</dbReference>